<sequence length="87" mass="9278">MQRITYKNLDGCCEALNELLGLPLQPWKDGKGQAGCIHIDSGYGSVDVVQMSNEGGGVSSLSGSCTKREAHAWLCAAIRGVQLARQK</sequence>
<evidence type="ECO:0000313" key="1">
    <source>
        <dbReference type="EMBL" id="BAQ94418.1"/>
    </source>
</evidence>
<dbReference type="Proteomes" id="UP000505271">
    <property type="component" value="Segment"/>
</dbReference>
<dbReference type="KEGG" id="vg:55412081"/>
<dbReference type="RefSeq" id="YP_009777915.1">
    <property type="nucleotide sequence ID" value="NC_047706.1"/>
</dbReference>
<proteinExistence type="predicted"/>
<keyword evidence="2" id="KW-1185">Reference proteome</keyword>
<organism evidence="1 2">
    <name type="scientific">uncultured phage_MedDCM-OCT-S31-C1</name>
    <dbReference type="NCBI Taxonomy" id="2740800"/>
    <lineage>
        <taxon>Viruses</taxon>
        <taxon>Duplodnaviria</taxon>
        <taxon>Heunggongvirae</taxon>
        <taxon>Uroviricota</taxon>
        <taxon>Caudoviricetes</taxon>
        <taxon>Autographivirales</taxon>
        <taxon>Nohivirus</taxon>
        <taxon>Nohivirus S31C1</taxon>
    </lineage>
</organism>
<dbReference type="GeneID" id="55412081"/>
<accession>A0A6S4PEC5</accession>
<name>A0A6S4PEC5_9CAUD</name>
<reference evidence="1 2" key="1">
    <citation type="journal article" date="2013" name="PLoS Genet.">
        <title>Expanding the Marine Virosphere Using Metagenomics.</title>
        <authorList>
            <person name="Mizuno C.M."/>
            <person name="Rodriguez-Valera F."/>
            <person name="Kimes N.E."/>
            <person name="Ghai R."/>
        </authorList>
    </citation>
    <scope>NUCLEOTIDE SEQUENCE [LARGE SCALE GENOMIC DNA]</scope>
    <source>
        <strain evidence="1">UvMED-CGR-U-MedDCM-OCT-S31-C1</strain>
    </source>
</reference>
<dbReference type="EMBL" id="AP013547">
    <property type="protein sequence ID" value="BAQ94418.1"/>
    <property type="molecule type" value="Genomic_DNA"/>
</dbReference>
<protein>
    <submittedName>
        <fullName evidence="1">Uncharacterized protein</fullName>
    </submittedName>
</protein>
<evidence type="ECO:0000313" key="2">
    <source>
        <dbReference type="Proteomes" id="UP000505271"/>
    </source>
</evidence>